<evidence type="ECO:0008006" key="4">
    <source>
        <dbReference type="Google" id="ProtNLM"/>
    </source>
</evidence>
<dbReference type="CDD" id="cd14688">
    <property type="entry name" value="bZIP_YAP"/>
    <property type="match status" value="1"/>
</dbReference>
<evidence type="ECO:0000313" key="2">
    <source>
        <dbReference type="EMBL" id="OQS00226.1"/>
    </source>
</evidence>
<reference evidence="2 3" key="1">
    <citation type="journal article" date="2014" name="Genome Biol. Evol.">
        <title>The secreted proteins of Achlya hypogyna and Thraustotheca clavata identify the ancestral oomycete secretome and reveal gene acquisitions by horizontal gene transfer.</title>
        <authorList>
            <person name="Misner I."/>
            <person name="Blouin N."/>
            <person name="Leonard G."/>
            <person name="Richards T.A."/>
            <person name="Lane C.E."/>
        </authorList>
    </citation>
    <scope>NUCLEOTIDE SEQUENCE [LARGE SCALE GENOMIC DNA]</scope>
    <source>
        <strain evidence="2 3">ATCC 34112</strain>
    </source>
</reference>
<gene>
    <name evidence="2" type="ORF">THRCLA_06124</name>
</gene>
<keyword evidence="3" id="KW-1185">Reference proteome</keyword>
<organism evidence="2 3">
    <name type="scientific">Thraustotheca clavata</name>
    <dbReference type="NCBI Taxonomy" id="74557"/>
    <lineage>
        <taxon>Eukaryota</taxon>
        <taxon>Sar</taxon>
        <taxon>Stramenopiles</taxon>
        <taxon>Oomycota</taxon>
        <taxon>Saprolegniomycetes</taxon>
        <taxon>Saprolegniales</taxon>
        <taxon>Achlyaceae</taxon>
        <taxon>Thraustotheca</taxon>
    </lineage>
</organism>
<dbReference type="EMBL" id="JNBS01001734">
    <property type="protein sequence ID" value="OQS00226.1"/>
    <property type="molecule type" value="Genomic_DNA"/>
</dbReference>
<feature type="compositionally biased region" description="Basic and acidic residues" evidence="1">
    <location>
        <begin position="1"/>
        <end position="10"/>
    </location>
</feature>
<proteinExistence type="predicted"/>
<sequence length="247" mass="28440">MPQKSIEEKNARRRTQSRHNQRRYRQEYRDYIESLENDVSSLKISIARLDGQLSGLRSTLRLHEPKVNVAFEFFRIFRRSSYFLVPSQAQKQRDFLKSVMVPEIQFMEQTGIAKVFEQLTMYHTLFYSFELTTSVIDIVVTDGNAIVRAPAVIDLQISRTTIEALFPLILSNEFLVQKLIGRLLSLPILLHFHYDENDQIVMLDTFTDITTSFAQLLKNIPDTLLLIQGGGGITKKAELRVADVSAL</sequence>
<feature type="region of interest" description="Disordered" evidence="1">
    <location>
        <begin position="1"/>
        <end position="23"/>
    </location>
</feature>
<protein>
    <recommendedName>
        <fullName evidence="4">Bzip transcription factor</fullName>
    </recommendedName>
</protein>
<dbReference type="Proteomes" id="UP000243217">
    <property type="component" value="Unassembled WGS sequence"/>
</dbReference>
<dbReference type="AlphaFoldDB" id="A0A1V9ZQC8"/>
<evidence type="ECO:0000256" key="1">
    <source>
        <dbReference type="SAM" id="MobiDB-lite"/>
    </source>
</evidence>
<feature type="compositionally biased region" description="Basic residues" evidence="1">
    <location>
        <begin position="11"/>
        <end position="23"/>
    </location>
</feature>
<comment type="caution">
    <text evidence="2">The sequence shown here is derived from an EMBL/GenBank/DDBJ whole genome shotgun (WGS) entry which is preliminary data.</text>
</comment>
<evidence type="ECO:0000313" key="3">
    <source>
        <dbReference type="Proteomes" id="UP000243217"/>
    </source>
</evidence>
<dbReference type="OrthoDB" id="103359at2759"/>
<name>A0A1V9ZQC8_9STRA</name>
<dbReference type="Gene3D" id="1.20.5.170">
    <property type="match status" value="1"/>
</dbReference>
<accession>A0A1V9ZQC8</accession>